<reference evidence="1 2" key="1">
    <citation type="submission" date="2017-04" db="EMBL/GenBank/DDBJ databases">
        <title>Draft genome sequence of Tuber borchii Vittad., a whitish edible truffle.</title>
        <authorList>
            <consortium name="DOE Joint Genome Institute"/>
            <person name="Murat C."/>
            <person name="Kuo A."/>
            <person name="Barry K.W."/>
            <person name="Clum A."/>
            <person name="Dockter R.B."/>
            <person name="Fauchery L."/>
            <person name="Iotti M."/>
            <person name="Kohler A."/>
            <person name="Labutti K."/>
            <person name="Lindquist E.A."/>
            <person name="Lipzen A."/>
            <person name="Ohm R.A."/>
            <person name="Wang M."/>
            <person name="Grigoriev I.V."/>
            <person name="Zambonelli A."/>
            <person name="Martin F.M."/>
        </authorList>
    </citation>
    <scope>NUCLEOTIDE SEQUENCE [LARGE SCALE GENOMIC DNA]</scope>
    <source>
        <strain evidence="1 2">Tbo3840</strain>
    </source>
</reference>
<dbReference type="PANTHER" id="PTHR33129">
    <property type="entry name" value="PROTEIN KINASE DOMAIN-CONTAINING PROTEIN-RELATED"/>
    <property type="match status" value="1"/>
</dbReference>
<organism evidence="1 2">
    <name type="scientific">Tuber borchii</name>
    <name type="common">White truffle</name>
    <dbReference type="NCBI Taxonomy" id="42251"/>
    <lineage>
        <taxon>Eukaryota</taxon>
        <taxon>Fungi</taxon>
        <taxon>Dikarya</taxon>
        <taxon>Ascomycota</taxon>
        <taxon>Pezizomycotina</taxon>
        <taxon>Pezizomycetes</taxon>
        <taxon>Pezizales</taxon>
        <taxon>Tuberaceae</taxon>
        <taxon>Tuber</taxon>
    </lineage>
</organism>
<evidence type="ECO:0000313" key="2">
    <source>
        <dbReference type="Proteomes" id="UP000244722"/>
    </source>
</evidence>
<dbReference type="OrthoDB" id="5365583at2759"/>
<dbReference type="InterPro" id="IPR052980">
    <property type="entry name" value="Crinkler_effector"/>
</dbReference>
<name>A0A2T6ZY05_TUBBO</name>
<gene>
    <name evidence="1" type="ORF">B9Z19DRAFT_975098</name>
</gene>
<accession>A0A2T6ZY05</accession>
<dbReference type="EMBL" id="NESQ01000066">
    <property type="protein sequence ID" value="PUU80388.1"/>
    <property type="molecule type" value="Genomic_DNA"/>
</dbReference>
<sequence length="562" mass="64914">MQDFYRDMGGKPASLKITEFEVEIPQPEFYIDPEYRVRVGSVNASFQLTGISPKTISKRFTKVEAGNFCAPINSSFILRKEYIRMEKLLQEKESAKWIDKKEGKRRSGGVALDYKVSGQPGSGKTTFLLYILARRVAARLPTVYRVSDDTCYYFDTVHKGRCITAQQLFKMKEPKQRDLWILTDWALVDPLWNKYWHSWFVVLGTSENKVKCSQYWANGRNARETYINNWEWEEIYTAYTLDCTEAEPPTPIETQDLYTTFICLGPVARTCLVRLSPKLGIEEYDMELKARLTKIDRYIQKVLAKFQLGYLENAVGCFETHKIIRMEPCDKSTSYIPELMTRWIACRIHHYAELGAKMRGYNMFLALCDQPKTRTSAGWIFERYAHSWLRAGGRFRVDRVSLDNSGGVLAFDINFANPEESPYYKTLNDLGDELKSADGRGIESTLIGTYFQPKCVTQESFDSLVLISNNILVLFQITMAKSHEIKVNGVCDILNALPKSIDTVFIIFVIPEDRVNNYRVPQKAPTSDHFRIGRKRYTIEQFRLVFSNKEIMKIALPKPRVS</sequence>
<keyword evidence="2" id="KW-1185">Reference proteome</keyword>
<proteinExistence type="predicted"/>
<dbReference type="Proteomes" id="UP000244722">
    <property type="component" value="Unassembled WGS sequence"/>
</dbReference>
<evidence type="ECO:0000313" key="1">
    <source>
        <dbReference type="EMBL" id="PUU80388.1"/>
    </source>
</evidence>
<protein>
    <submittedName>
        <fullName evidence="1">Uncharacterized protein</fullName>
    </submittedName>
</protein>
<dbReference type="AlphaFoldDB" id="A0A2T6ZY05"/>
<comment type="caution">
    <text evidence="1">The sequence shown here is derived from an EMBL/GenBank/DDBJ whole genome shotgun (WGS) entry which is preliminary data.</text>
</comment>
<dbReference type="PANTHER" id="PTHR33129:SF1">
    <property type="entry name" value="ATP-BINDING PROTEIN"/>
    <property type="match status" value="1"/>
</dbReference>